<accession>A0A1Y5TMN8</accession>
<dbReference type="EMBL" id="FWFQ01000045">
    <property type="protein sequence ID" value="SLN67702.1"/>
    <property type="molecule type" value="Genomic_DNA"/>
</dbReference>
<evidence type="ECO:0000313" key="2">
    <source>
        <dbReference type="Proteomes" id="UP000193409"/>
    </source>
</evidence>
<sequence length="378" mass="40871">MGEVSPGGVQGLADGHVHVEVAVGAEAPHEGHPLGGLRLCHVIPQKCLLLDHADRVVGDILRPAGTAELAVADGALMAFPRAEMLVLGDAGVGHLHLAIIHHRTTLVVAFVGEALEIQRAVAQPAQLVVEVAIERARVEDMIEIGRHAWREPGFQVHGDAWMIEDALHHFGVAVLRHALETVEEIVVVVVEAHWQALENGGRQLGGRAAPLLLGVALEESLVERVADETQRLFLEGLGIGDRGIGLRLDEGAGFVRAHGAAEELVDRVQVDRQRIDRSTRRGLHPVLVGHETGVGVHVLPDFLVVGVEDVRAVHMHHDPRFGVAFGVAVPTHVIAPVDDRHLVAGLRQLTPDHRARKPRADKKNGLAHYVTPLWECTR</sequence>
<evidence type="ECO:0000313" key="1">
    <source>
        <dbReference type="EMBL" id="SLN67702.1"/>
    </source>
</evidence>
<protein>
    <submittedName>
        <fullName evidence="1">Uncharacterized protein</fullName>
    </submittedName>
</protein>
<dbReference type="AlphaFoldDB" id="A0A1Y5TMN8"/>
<name>A0A1Y5TMN8_9RHOB</name>
<organism evidence="1 2">
    <name type="scientific">Pseudoruegeria aquimaris</name>
    <dbReference type="NCBI Taxonomy" id="393663"/>
    <lineage>
        <taxon>Bacteria</taxon>
        <taxon>Pseudomonadati</taxon>
        <taxon>Pseudomonadota</taxon>
        <taxon>Alphaproteobacteria</taxon>
        <taxon>Rhodobacterales</taxon>
        <taxon>Roseobacteraceae</taxon>
        <taxon>Pseudoruegeria</taxon>
    </lineage>
</organism>
<dbReference type="Proteomes" id="UP000193409">
    <property type="component" value="Unassembled WGS sequence"/>
</dbReference>
<proteinExistence type="predicted"/>
<reference evidence="1 2" key="1">
    <citation type="submission" date="2017-03" db="EMBL/GenBank/DDBJ databases">
        <authorList>
            <person name="Afonso C.L."/>
            <person name="Miller P.J."/>
            <person name="Scott M.A."/>
            <person name="Spackman E."/>
            <person name="Goraichik I."/>
            <person name="Dimitrov K.M."/>
            <person name="Suarez D.L."/>
            <person name="Swayne D.E."/>
        </authorList>
    </citation>
    <scope>NUCLEOTIDE SEQUENCE [LARGE SCALE GENOMIC DNA]</scope>
    <source>
        <strain evidence="1 2">CECT 7680</strain>
    </source>
</reference>
<keyword evidence="2" id="KW-1185">Reference proteome</keyword>
<gene>
    <name evidence="1" type="ORF">PSA7680_03577</name>
</gene>